<comment type="similarity">
    <text evidence="1">Belongs to the cytochrome P450 family.</text>
</comment>
<protein>
    <submittedName>
        <fullName evidence="3">Cytochrome P450</fullName>
    </submittedName>
</protein>
<dbReference type="SUPFAM" id="SSF48264">
    <property type="entry name" value="Cytochrome P450"/>
    <property type="match status" value="1"/>
</dbReference>
<dbReference type="Gene3D" id="1.10.630.10">
    <property type="entry name" value="Cytochrome P450"/>
    <property type="match status" value="1"/>
</dbReference>
<proteinExistence type="inferred from homology"/>
<evidence type="ECO:0000313" key="3">
    <source>
        <dbReference type="EMBL" id="MFC7614592.1"/>
    </source>
</evidence>
<dbReference type="InterPro" id="IPR002397">
    <property type="entry name" value="Cyt_P450_B"/>
</dbReference>
<dbReference type="PANTHER" id="PTHR46696">
    <property type="entry name" value="P450, PUTATIVE (EUROFUNG)-RELATED"/>
    <property type="match status" value="1"/>
</dbReference>
<dbReference type="InterPro" id="IPR036396">
    <property type="entry name" value="Cyt_P450_sf"/>
</dbReference>
<dbReference type="Proteomes" id="UP001596512">
    <property type="component" value="Unassembled WGS sequence"/>
</dbReference>
<dbReference type="PRINTS" id="PR00359">
    <property type="entry name" value="BP450"/>
</dbReference>
<evidence type="ECO:0000313" key="4">
    <source>
        <dbReference type="Proteomes" id="UP001596512"/>
    </source>
</evidence>
<keyword evidence="4" id="KW-1185">Reference proteome</keyword>
<evidence type="ECO:0000256" key="2">
    <source>
        <dbReference type="SAM" id="MobiDB-lite"/>
    </source>
</evidence>
<comment type="caution">
    <text evidence="3">The sequence shown here is derived from an EMBL/GenBank/DDBJ whole genome shotgun (WGS) entry which is preliminary data.</text>
</comment>
<reference evidence="4" key="1">
    <citation type="journal article" date="2019" name="Int. J. Syst. Evol. Microbiol.">
        <title>The Global Catalogue of Microorganisms (GCM) 10K type strain sequencing project: providing services to taxonomists for standard genome sequencing and annotation.</title>
        <authorList>
            <consortium name="The Broad Institute Genomics Platform"/>
            <consortium name="The Broad Institute Genome Sequencing Center for Infectious Disease"/>
            <person name="Wu L."/>
            <person name="Ma J."/>
        </authorList>
    </citation>
    <scope>NUCLEOTIDE SEQUENCE [LARGE SCALE GENOMIC DNA]</scope>
    <source>
        <strain evidence="4">JCM 17695</strain>
    </source>
</reference>
<gene>
    <name evidence="3" type="ORF">ACFQV2_14715</name>
</gene>
<dbReference type="EMBL" id="JBHTEY010000004">
    <property type="protein sequence ID" value="MFC7614592.1"/>
    <property type="molecule type" value="Genomic_DNA"/>
</dbReference>
<accession>A0ABW2TLF1</accession>
<dbReference type="PANTHER" id="PTHR46696:SF1">
    <property type="entry name" value="CYTOCHROME P450 YJIB-RELATED"/>
    <property type="match status" value="1"/>
</dbReference>
<organism evidence="3 4">
    <name type="scientific">Actinokineospora soli</name>
    <dbReference type="NCBI Taxonomy" id="1048753"/>
    <lineage>
        <taxon>Bacteria</taxon>
        <taxon>Bacillati</taxon>
        <taxon>Actinomycetota</taxon>
        <taxon>Actinomycetes</taxon>
        <taxon>Pseudonocardiales</taxon>
        <taxon>Pseudonocardiaceae</taxon>
        <taxon>Actinokineospora</taxon>
    </lineage>
</organism>
<name>A0ABW2TLF1_9PSEU</name>
<feature type="region of interest" description="Disordered" evidence="2">
    <location>
        <begin position="300"/>
        <end position="330"/>
    </location>
</feature>
<evidence type="ECO:0000256" key="1">
    <source>
        <dbReference type="ARBA" id="ARBA00010617"/>
    </source>
</evidence>
<sequence>MAVDTEPLDLTSRDWLADPYPAYARMRADGGLHRSRRWDAWFASGHDTCHAVFADDRFDAAGQPMLRMLQAELLRGAESWRAPVFPSEGRGGDGLRAAGRRTTGRALGTPFVAGLWPAFERACRETAAAAVAAGSVDLVRDYAIPLTTGLLADLMAVGEAELPVFRAFAESGYQPQADDAAARRVVRDVRQALAEQVVDRIKCPVDDFVGHLAANPRTFPGGQESGSGHLEYVLGTGLMVSLVTHQGLVLSFSTLMRALLDHPEQYALLRAEPGLVAGAVEEGLRFDSSTQALGRRAKADVELGGSTIPREPGGVPDRVGQPGRAPVARR</sequence>